<comment type="pathway">
    <text evidence="1">Cofactor biosynthesis; ubiquinone biosynthesis.</text>
</comment>
<dbReference type="STRING" id="463040.CAL15_21525"/>
<keyword evidence="5" id="KW-1185">Reference proteome</keyword>
<evidence type="ECO:0000256" key="2">
    <source>
        <dbReference type="SAM" id="Coils"/>
    </source>
</evidence>
<keyword evidence="1" id="KW-0831">Ubiquinone biosynthesis</keyword>
<dbReference type="RefSeq" id="WP_086081234.1">
    <property type="nucleotide sequence ID" value="NZ_CP021111.1"/>
</dbReference>
<accession>A0A1W6ZK09</accession>
<evidence type="ECO:0000259" key="3">
    <source>
        <dbReference type="Pfam" id="PF02036"/>
    </source>
</evidence>
<proteinExistence type="inferred from homology"/>
<name>A0A1W6ZK09_9BORD</name>
<comment type="function">
    <text evidence="1">Required for ubiquinone (coenzyme Q) biosynthesis. Binds hydrophobic ubiquinone biosynthetic intermediates via its SCP2 domain and is essential for the stability of the Ubi complex. May constitute a docking platform where Ubi enzymes assemble and access their SCP2-bound polyprenyl substrates.</text>
</comment>
<sequence>MSLPSALPTPARLAAGALNALLGREPWARERLSRHAGKTVRFALAGQVLSLTIDSQGAVSSADQAIVPDVTLTLQSDRLRPDRLLGGKPDFAEVTHISGDAALAQTVAELARDLRWDAESDLARVVGDIPATRLASGARALANGLRTAGQRLAANVSEYLTEEQPMLAGKPLLEQWRHDLAALQSDADALQRRIAELNARLARLTAKRSA</sequence>
<gene>
    <name evidence="1" type="primary">ubiJ</name>
    <name evidence="4" type="ORF">CAL15_21525</name>
</gene>
<feature type="coiled-coil region" evidence="2">
    <location>
        <begin position="173"/>
        <end position="207"/>
    </location>
</feature>
<dbReference type="AlphaFoldDB" id="A0A1W6ZK09"/>
<protein>
    <recommendedName>
        <fullName evidence="1">Ubiquinone biosynthesis accessory factor UbiJ</fullName>
    </recommendedName>
</protein>
<evidence type="ECO:0000313" key="5">
    <source>
        <dbReference type="Proteomes" id="UP000194161"/>
    </source>
</evidence>
<dbReference type="HAMAP" id="MF_02215">
    <property type="entry name" value="UbiJ"/>
    <property type="match status" value="1"/>
</dbReference>
<dbReference type="InterPro" id="IPR003033">
    <property type="entry name" value="SCP2_sterol-bd_dom"/>
</dbReference>
<dbReference type="EMBL" id="CP021111">
    <property type="protein sequence ID" value="ARP97587.1"/>
    <property type="molecule type" value="Genomic_DNA"/>
</dbReference>
<dbReference type="Pfam" id="PF02036">
    <property type="entry name" value="SCP2"/>
    <property type="match status" value="1"/>
</dbReference>
<dbReference type="InterPro" id="IPR038989">
    <property type="entry name" value="UbiJ"/>
</dbReference>
<keyword evidence="2" id="KW-0175">Coiled coil</keyword>
<dbReference type="Proteomes" id="UP000194161">
    <property type="component" value="Chromosome"/>
</dbReference>
<comment type="subcellular location">
    <subcellularLocation>
        <location evidence="1">Cytoplasm</location>
    </subcellularLocation>
</comment>
<organism evidence="4 5">
    <name type="scientific">Bordetella genomosp. 13</name>
    <dbReference type="NCBI Taxonomy" id="463040"/>
    <lineage>
        <taxon>Bacteria</taxon>
        <taxon>Pseudomonadati</taxon>
        <taxon>Pseudomonadota</taxon>
        <taxon>Betaproteobacteria</taxon>
        <taxon>Burkholderiales</taxon>
        <taxon>Alcaligenaceae</taxon>
        <taxon>Bordetella</taxon>
    </lineage>
</organism>
<reference evidence="4 5" key="1">
    <citation type="submission" date="2017-05" db="EMBL/GenBank/DDBJ databases">
        <title>Complete and WGS of Bordetella genogroups.</title>
        <authorList>
            <person name="Spilker T."/>
            <person name="LiPuma J."/>
        </authorList>
    </citation>
    <scope>NUCLEOTIDE SEQUENCE [LARGE SCALE GENOMIC DNA]</scope>
    <source>
        <strain evidence="4 5">AU7206</strain>
    </source>
</reference>
<dbReference type="GO" id="GO:0006744">
    <property type="term" value="P:ubiquinone biosynthetic process"/>
    <property type="evidence" value="ECO:0007669"/>
    <property type="project" value="UniProtKB-UniRule"/>
</dbReference>
<dbReference type="UniPathway" id="UPA00232"/>
<feature type="domain" description="SCP2" evidence="3">
    <location>
        <begin position="18"/>
        <end position="111"/>
    </location>
</feature>
<dbReference type="PANTHER" id="PTHR38693:SF1">
    <property type="entry name" value="UBIQUINONE BIOSYNTHESIS ACCESSORY FACTOR UBIJ"/>
    <property type="match status" value="1"/>
</dbReference>
<dbReference type="GO" id="GO:0005737">
    <property type="term" value="C:cytoplasm"/>
    <property type="evidence" value="ECO:0007669"/>
    <property type="project" value="UniProtKB-SubCell"/>
</dbReference>
<dbReference type="OrthoDB" id="8525483at2"/>
<evidence type="ECO:0000313" key="4">
    <source>
        <dbReference type="EMBL" id="ARP97587.1"/>
    </source>
</evidence>
<dbReference type="KEGG" id="bgm:CAL15_21525"/>
<comment type="similarity">
    <text evidence="1">Belongs to the UbiJ family.</text>
</comment>
<keyword evidence="1" id="KW-0963">Cytoplasm</keyword>
<dbReference type="PANTHER" id="PTHR38693">
    <property type="entry name" value="UBIQUINONE BIOSYNTHESIS PROTEIN UBIJ"/>
    <property type="match status" value="1"/>
</dbReference>
<evidence type="ECO:0000256" key="1">
    <source>
        <dbReference type="HAMAP-Rule" id="MF_02215"/>
    </source>
</evidence>